<proteinExistence type="inferred from homology"/>
<sequence>MTSSFSPSSPTLEEPQPLDNVQPSSQSRYHFTETQDWFSHNIPRWTSFLPLVTSSHPRALEIGSWEGRSAVWLVTHLFKDTANTGDDNAKHGGEIVCIDHFELLRTDAGKARFELINQNLHATGKPFRVLSQYSVPALMKLLEEEILLSISTRTSVRTQGFDWIYIDGSHEADDTLLDAELAWRLARKDAMVIFDDYHWPEEPEESMHHPKRGIDAFLELHRGEYERLTEPGHYQVVVRKRSEMRMGFLVDIEQKKRKVDVDPDMMPMQIDKALGYGMHIALAVDSAYAMPAAVVILSTVEHTPGCITFYIIDCGLTDEDQRRLRASISISGSRRDGDPGNSLTKDLGAAWAKLDMVEVLPVERVLYLDADVLVRDDLRKLWNTDLQGLPIAAAPDVGYPMGHDGIQEIPYFNAGVLLMDLARIRSGSGIAGLREVGRKMKDSKFRDQDALNAIFGQNNWKELSLKWNAQGLGTYARYPATERASLQLDSMMDPGIVHFTGPVNPSLEAVLHDDVQPPTAKPWGYLGAPGHPFQDEWWEVCERTSWKGARSLNSRKESMEEMERAIN</sequence>
<dbReference type="Gene3D" id="3.40.50.150">
    <property type="entry name" value="Vaccinia Virus protein VP39"/>
    <property type="match status" value="1"/>
</dbReference>
<reference evidence="6" key="1">
    <citation type="journal article" date="2019" name="Environ. Microbiol.">
        <title>Fungal ecological strategies reflected in gene transcription - a case study of two litter decomposers.</title>
        <authorList>
            <person name="Barbi F."/>
            <person name="Kohler A."/>
            <person name="Barry K."/>
            <person name="Baskaran P."/>
            <person name="Daum C."/>
            <person name="Fauchery L."/>
            <person name="Ihrmark K."/>
            <person name="Kuo A."/>
            <person name="LaButti K."/>
            <person name="Lipzen A."/>
            <person name="Morin E."/>
            <person name="Grigoriev I.V."/>
            <person name="Henrissat B."/>
            <person name="Lindahl B."/>
            <person name="Martin F."/>
        </authorList>
    </citation>
    <scope>NUCLEOTIDE SEQUENCE</scope>
    <source>
        <strain evidence="6">JB14</strain>
    </source>
</reference>
<dbReference type="InterPro" id="IPR050748">
    <property type="entry name" value="Glycosyltrans_8_dom-fam"/>
</dbReference>
<evidence type="ECO:0000256" key="1">
    <source>
        <dbReference type="ARBA" id="ARBA00006351"/>
    </source>
</evidence>
<keyword evidence="4" id="KW-0479">Metal-binding</keyword>
<evidence type="ECO:0000313" key="6">
    <source>
        <dbReference type="EMBL" id="KAE9397634.1"/>
    </source>
</evidence>
<accession>A0A6A4HKP7</accession>
<dbReference type="Pfam" id="PF01501">
    <property type="entry name" value="Glyco_transf_8"/>
    <property type="match status" value="1"/>
</dbReference>
<evidence type="ECO:0000256" key="2">
    <source>
        <dbReference type="ARBA" id="ARBA00022676"/>
    </source>
</evidence>
<keyword evidence="3 6" id="KW-0808">Transferase</keyword>
<dbReference type="AlphaFoldDB" id="A0A6A4HKP7"/>
<evidence type="ECO:0000256" key="5">
    <source>
        <dbReference type="SAM" id="MobiDB-lite"/>
    </source>
</evidence>
<dbReference type="SUPFAM" id="SSF53335">
    <property type="entry name" value="S-adenosyl-L-methionine-dependent methyltransferases"/>
    <property type="match status" value="1"/>
</dbReference>
<evidence type="ECO:0000256" key="4">
    <source>
        <dbReference type="ARBA" id="ARBA00022723"/>
    </source>
</evidence>
<dbReference type="Gene3D" id="3.90.550.10">
    <property type="entry name" value="Spore Coat Polysaccharide Biosynthesis Protein SpsA, Chain A"/>
    <property type="match status" value="1"/>
</dbReference>
<keyword evidence="2" id="KW-0328">Glycosyltransferase</keyword>
<dbReference type="GO" id="GO:0016757">
    <property type="term" value="F:glycosyltransferase activity"/>
    <property type="evidence" value="ECO:0007669"/>
    <property type="project" value="UniProtKB-KW"/>
</dbReference>
<dbReference type="GO" id="GO:0046872">
    <property type="term" value="F:metal ion binding"/>
    <property type="evidence" value="ECO:0007669"/>
    <property type="project" value="UniProtKB-KW"/>
</dbReference>
<name>A0A6A4HKP7_9AGAR</name>
<organism evidence="6 7">
    <name type="scientific">Gymnopus androsaceus JB14</name>
    <dbReference type="NCBI Taxonomy" id="1447944"/>
    <lineage>
        <taxon>Eukaryota</taxon>
        <taxon>Fungi</taxon>
        <taxon>Dikarya</taxon>
        <taxon>Basidiomycota</taxon>
        <taxon>Agaricomycotina</taxon>
        <taxon>Agaricomycetes</taxon>
        <taxon>Agaricomycetidae</taxon>
        <taxon>Agaricales</taxon>
        <taxon>Marasmiineae</taxon>
        <taxon>Omphalotaceae</taxon>
        <taxon>Gymnopus</taxon>
    </lineage>
</organism>
<feature type="region of interest" description="Disordered" evidence="5">
    <location>
        <begin position="1"/>
        <end position="26"/>
    </location>
</feature>
<dbReference type="EMBL" id="ML769494">
    <property type="protein sequence ID" value="KAE9397634.1"/>
    <property type="molecule type" value="Genomic_DNA"/>
</dbReference>
<dbReference type="Proteomes" id="UP000799118">
    <property type="component" value="Unassembled WGS sequence"/>
</dbReference>
<dbReference type="Pfam" id="PF13578">
    <property type="entry name" value="Methyltransf_24"/>
    <property type="match status" value="1"/>
</dbReference>
<dbReference type="InterPro" id="IPR029063">
    <property type="entry name" value="SAM-dependent_MTases_sf"/>
</dbReference>
<keyword evidence="7" id="KW-1185">Reference proteome</keyword>
<dbReference type="InterPro" id="IPR002495">
    <property type="entry name" value="Glyco_trans_8"/>
</dbReference>
<evidence type="ECO:0000313" key="7">
    <source>
        <dbReference type="Proteomes" id="UP000799118"/>
    </source>
</evidence>
<dbReference type="OrthoDB" id="2014201at2759"/>
<feature type="compositionally biased region" description="Polar residues" evidence="5">
    <location>
        <begin position="1"/>
        <end position="11"/>
    </location>
</feature>
<dbReference type="PANTHER" id="PTHR13778">
    <property type="entry name" value="GLYCOSYLTRANSFERASE 8 DOMAIN-CONTAINING PROTEIN"/>
    <property type="match status" value="1"/>
</dbReference>
<protein>
    <submittedName>
        <fullName evidence="6">Glycosyl transferase</fullName>
    </submittedName>
</protein>
<dbReference type="CDD" id="cd04194">
    <property type="entry name" value="GT8_A4GalT_like"/>
    <property type="match status" value="1"/>
</dbReference>
<dbReference type="PANTHER" id="PTHR13778:SF47">
    <property type="entry name" value="LIPOPOLYSACCHARIDE 1,3-GALACTOSYLTRANSFERASE"/>
    <property type="match status" value="1"/>
</dbReference>
<gene>
    <name evidence="6" type="ORF">BT96DRAFT_921331</name>
</gene>
<dbReference type="InterPro" id="IPR029044">
    <property type="entry name" value="Nucleotide-diphossugar_trans"/>
</dbReference>
<comment type="similarity">
    <text evidence="1">Belongs to the glycosyltransferase 8 family.</text>
</comment>
<evidence type="ECO:0000256" key="3">
    <source>
        <dbReference type="ARBA" id="ARBA00022679"/>
    </source>
</evidence>
<dbReference type="SUPFAM" id="SSF53448">
    <property type="entry name" value="Nucleotide-diphospho-sugar transferases"/>
    <property type="match status" value="1"/>
</dbReference>